<protein>
    <recommendedName>
        <fullName evidence="3">Conserved oligomeric Golgi complex subunit 1</fullName>
    </recommendedName>
</protein>
<evidence type="ECO:0000256" key="3">
    <source>
        <dbReference type="ARBA" id="ARBA00020978"/>
    </source>
</evidence>
<name>A0A1C7NRW8_9FUNG</name>
<proteinExistence type="inferred from homology"/>
<comment type="similarity">
    <text evidence="2">Belongs to the COG1 family.</text>
</comment>
<keyword evidence="4" id="KW-0813">Transport</keyword>
<reference evidence="8 9" key="1">
    <citation type="submission" date="2016-03" db="EMBL/GenBank/DDBJ databases">
        <title>Choanephora cucurbitarum.</title>
        <authorList>
            <person name="Min B."/>
            <person name="Park H."/>
            <person name="Park J.-H."/>
            <person name="Shin H.-D."/>
            <person name="Choi I.-G."/>
        </authorList>
    </citation>
    <scope>NUCLEOTIDE SEQUENCE [LARGE SCALE GENOMIC DNA]</scope>
    <source>
        <strain evidence="8 9">KUS-F28377</strain>
    </source>
</reference>
<dbReference type="AlphaFoldDB" id="A0A1C7NRW8"/>
<comment type="caution">
    <text evidence="8">The sequence shown here is derived from an EMBL/GenBank/DDBJ whole genome shotgun (WGS) entry which is preliminary data.</text>
</comment>
<evidence type="ECO:0000256" key="1">
    <source>
        <dbReference type="ARBA" id="ARBA00004395"/>
    </source>
</evidence>
<evidence type="ECO:0000256" key="6">
    <source>
        <dbReference type="ARBA" id="ARBA00023034"/>
    </source>
</evidence>
<evidence type="ECO:0000256" key="2">
    <source>
        <dbReference type="ARBA" id="ARBA00006653"/>
    </source>
</evidence>
<dbReference type="GO" id="GO:0015031">
    <property type="term" value="P:protein transport"/>
    <property type="evidence" value="ECO:0007669"/>
    <property type="project" value="UniProtKB-KW"/>
</dbReference>
<dbReference type="STRING" id="101091.A0A1C7NRW8"/>
<dbReference type="PANTHER" id="PTHR31658">
    <property type="entry name" value="CONSERVED OLIGOMERIC GOLGI COMPLEX SUBUNIT 1"/>
    <property type="match status" value="1"/>
</dbReference>
<evidence type="ECO:0000313" key="9">
    <source>
        <dbReference type="Proteomes" id="UP000093000"/>
    </source>
</evidence>
<dbReference type="OrthoDB" id="46189at2759"/>
<evidence type="ECO:0000256" key="4">
    <source>
        <dbReference type="ARBA" id="ARBA00022448"/>
    </source>
</evidence>
<organism evidence="8 9">
    <name type="scientific">Choanephora cucurbitarum</name>
    <dbReference type="NCBI Taxonomy" id="101091"/>
    <lineage>
        <taxon>Eukaryota</taxon>
        <taxon>Fungi</taxon>
        <taxon>Fungi incertae sedis</taxon>
        <taxon>Mucoromycota</taxon>
        <taxon>Mucoromycotina</taxon>
        <taxon>Mucoromycetes</taxon>
        <taxon>Mucorales</taxon>
        <taxon>Mucorineae</taxon>
        <taxon>Choanephoraceae</taxon>
        <taxon>Choanephoroideae</taxon>
        <taxon>Choanephora</taxon>
    </lineage>
</organism>
<dbReference type="Proteomes" id="UP000093000">
    <property type="component" value="Unassembled WGS sequence"/>
</dbReference>
<evidence type="ECO:0000256" key="7">
    <source>
        <dbReference type="ARBA" id="ARBA00023136"/>
    </source>
</evidence>
<comment type="subcellular location">
    <subcellularLocation>
        <location evidence="1">Golgi apparatus membrane</location>
        <topology evidence="1">Peripheral membrane protein</topology>
    </subcellularLocation>
</comment>
<keyword evidence="7" id="KW-0472">Membrane</keyword>
<accession>A0A1C7NRW8</accession>
<keyword evidence="9" id="KW-1185">Reference proteome</keyword>
<dbReference type="EMBL" id="LUGH01000005">
    <property type="protein sequence ID" value="OBZ91710.1"/>
    <property type="molecule type" value="Genomic_DNA"/>
</dbReference>
<sequence length="635" mass="73324">MKSSDSLVHRLAHQLKEVALVFKTTVVQIVSIFVLLEDDRQKPMIESYVNSFKQTFLIPSSRNAETSISQSAITRLFSPSSNIHLIVRFLPESIQQYLPQFDPSTMPSIEDIRQSIDGWISSVEQYLHHHLDERLQAVDKHSDLVQIRTKIWEALREDEIAKDKKNKWRTANQAVLTSSYSVWNNLYRDSFNRHTKRLIDNSLKQLINQPGSTIWNSLVDPKTLKPQKDLSVTMHVWPDLNSKHQAAFVLPNLSSAQEIRSFKTSLTETVYDRTSSLSLLQNEFDMILSDITKDAKSYLMNGSNMNDECFHVKNDTNMIKNYFEDKCFETIQSYSREVNILLKRIAGWTDYETANGASIFLGRLVRNICLLSKELPNALSISIDTPPTFELRSRIDQNPKYSQAQKILTDTFHDSHNIWLDYLQKKYAEDLKKTLLSTKWNDQCPAQLVWDHVEADIKLPVQSTNSIARGLYNVCEELQRFNSTLLDKTIMTNLRQKLQDTVNQVYETCIRQVELTENGALQLMFDYLFLCTILQQDTKLTNNSVVQFLKSQIDLINWASYEPHFKPSVNKFYIKQSLIFGVLTNANNETYERARKVVSSQQQGHHNVLPLAPQAQRFTLLPIGHFASSSSIRTR</sequence>
<dbReference type="InParanoid" id="A0A1C7NRW8"/>
<dbReference type="InterPro" id="IPR033370">
    <property type="entry name" value="COG1"/>
</dbReference>
<dbReference type="GO" id="GO:0000139">
    <property type="term" value="C:Golgi membrane"/>
    <property type="evidence" value="ECO:0007669"/>
    <property type="project" value="UniProtKB-SubCell"/>
</dbReference>
<evidence type="ECO:0000313" key="8">
    <source>
        <dbReference type="EMBL" id="OBZ91710.1"/>
    </source>
</evidence>
<keyword evidence="6" id="KW-0333">Golgi apparatus</keyword>
<evidence type="ECO:0000256" key="5">
    <source>
        <dbReference type="ARBA" id="ARBA00022927"/>
    </source>
</evidence>
<dbReference type="GO" id="GO:0006891">
    <property type="term" value="P:intra-Golgi vesicle-mediated transport"/>
    <property type="evidence" value="ECO:0007669"/>
    <property type="project" value="InterPro"/>
</dbReference>
<dbReference type="GO" id="GO:0017119">
    <property type="term" value="C:Golgi transport complex"/>
    <property type="evidence" value="ECO:0007669"/>
    <property type="project" value="InterPro"/>
</dbReference>
<dbReference type="PANTHER" id="PTHR31658:SF0">
    <property type="entry name" value="CONSERVED OLIGOMERIC GOLGI COMPLEX SUBUNIT 1"/>
    <property type="match status" value="1"/>
</dbReference>
<gene>
    <name evidence="8" type="primary">Cog1_0</name>
    <name evidence="8" type="ORF">A0J61_00271</name>
</gene>
<keyword evidence="5" id="KW-0653">Protein transport</keyword>